<sequence>MDRQLVFEDDFDGSELDRGVWLPHYFPAWSSRAATKATYELKDSQLWLTIPIDQGLWCEQEHPTPLRVSGIQSGNYSGPVGSTQGQQPFRDGLVVREAQDTFWGWTPEYGRLEIRLRGEVTQRSMVGVWMIGLEDRPERCGEILLNEVFGESVKAGESCEVGVGLRPFRDPDVADAFTAPRLAVDVADFHTYAVEWTAERADFFVDDEQVHTSAKPPRYPMQMEIAVFDFPDKSTGDDHDAVPALVVDWVRQYA</sequence>
<evidence type="ECO:0000313" key="2">
    <source>
        <dbReference type="EMBL" id="MFC3766095.1"/>
    </source>
</evidence>
<dbReference type="Pfam" id="PF00722">
    <property type="entry name" value="Glyco_hydro_16"/>
    <property type="match status" value="1"/>
</dbReference>
<organism evidence="2 3">
    <name type="scientific">Tenggerimyces flavus</name>
    <dbReference type="NCBI Taxonomy" id="1708749"/>
    <lineage>
        <taxon>Bacteria</taxon>
        <taxon>Bacillati</taxon>
        <taxon>Actinomycetota</taxon>
        <taxon>Actinomycetes</taxon>
        <taxon>Propionibacteriales</taxon>
        <taxon>Nocardioidaceae</taxon>
        <taxon>Tenggerimyces</taxon>
    </lineage>
</organism>
<accession>A0ABV7YQH0</accession>
<keyword evidence="2" id="KW-0378">Hydrolase</keyword>
<dbReference type="InterPro" id="IPR000757">
    <property type="entry name" value="Beta-glucanase-like"/>
</dbReference>
<evidence type="ECO:0000259" key="1">
    <source>
        <dbReference type="PROSITE" id="PS51762"/>
    </source>
</evidence>
<reference evidence="3" key="1">
    <citation type="journal article" date="2019" name="Int. J. Syst. Evol. Microbiol.">
        <title>The Global Catalogue of Microorganisms (GCM) 10K type strain sequencing project: providing services to taxonomists for standard genome sequencing and annotation.</title>
        <authorList>
            <consortium name="The Broad Institute Genomics Platform"/>
            <consortium name="The Broad Institute Genome Sequencing Center for Infectious Disease"/>
            <person name="Wu L."/>
            <person name="Ma J."/>
        </authorList>
    </citation>
    <scope>NUCLEOTIDE SEQUENCE [LARGE SCALE GENOMIC DNA]</scope>
    <source>
        <strain evidence="3">CGMCC 4.7241</strain>
    </source>
</reference>
<name>A0ABV7YQH0_9ACTN</name>
<dbReference type="GO" id="GO:0016787">
    <property type="term" value="F:hydrolase activity"/>
    <property type="evidence" value="ECO:0007669"/>
    <property type="project" value="UniProtKB-KW"/>
</dbReference>
<dbReference type="RefSeq" id="WP_205116721.1">
    <property type="nucleotide sequence ID" value="NZ_JAFBCM010000001.1"/>
</dbReference>
<dbReference type="SUPFAM" id="SSF49899">
    <property type="entry name" value="Concanavalin A-like lectins/glucanases"/>
    <property type="match status" value="1"/>
</dbReference>
<dbReference type="Proteomes" id="UP001595699">
    <property type="component" value="Unassembled WGS sequence"/>
</dbReference>
<evidence type="ECO:0000313" key="3">
    <source>
        <dbReference type="Proteomes" id="UP001595699"/>
    </source>
</evidence>
<comment type="caution">
    <text evidence="2">The sequence shown here is derived from an EMBL/GenBank/DDBJ whole genome shotgun (WGS) entry which is preliminary data.</text>
</comment>
<protein>
    <submittedName>
        <fullName evidence="2">Glycoside hydrolase family 16 protein</fullName>
    </submittedName>
</protein>
<dbReference type="CDD" id="cd00413">
    <property type="entry name" value="Glyco_hydrolase_16"/>
    <property type="match status" value="1"/>
</dbReference>
<keyword evidence="3" id="KW-1185">Reference proteome</keyword>
<dbReference type="EMBL" id="JBHRZH010000048">
    <property type="protein sequence ID" value="MFC3766095.1"/>
    <property type="molecule type" value="Genomic_DNA"/>
</dbReference>
<dbReference type="InterPro" id="IPR013320">
    <property type="entry name" value="ConA-like_dom_sf"/>
</dbReference>
<proteinExistence type="predicted"/>
<gene>
    <name evidence="2" type="ORF">ACFOUW_35040</name>
</gene>
<dbReference type="Gene3D" id="2.60.120.200">
    <property type="match status" value="1"/>
</dbReference>
<dbReference type="PROSITE" id="PS51762">
    <property type="entry name" value="GH16_2"/>
    <property type="match status" value="1"/>
</dbReference>
<feature type="domain" description="GH16" evidence="1">
    <location>
        <begin position="43"/>
        <end position="254"/>
    </location>
</feature>